<dbReference type="PANTHER" id="PTHR47982:SF55">
    <property type="entry name" value="PROTEIN KINASE DOMAIN-CONTAINING PROTEIN"/>
    <property type="match status" value="1"/>
</dbReference>
<keyword evidence="6" id="KW-0964">Secreted</keyword>
<evidence type="ECO:0000256" key="14">
    <source>
        <dbReference type="ARBA" id="ARBA00023136"/>
    </source>
</evidence>
<feature type="domain" description="Protein kinase" evidence="18">
    <location>
        <begin position="78"/>
        <end position="354"/>
    </location>
</feature>
<dbReference type="PANTHER" id="PTHR47982">
    <property type="entry name" value="PROLINE-RICH RECEPTOR-LIKE PROTEIN KINASE PERK4"/>
    <property type="match status" value="1"/>
</dbReference>
<evidence type="ECO:0000256" key="8">
    <source>
        <dbReference type="ARBA" id="ARBA00022679"/>
    </source>
</evidence>
<dbReference type="EMBL" id="JBANQN010000008">
    <property type="protein sequence ID" value="KAK6782797.1"/>
    <property type="molecule type" value="Genomic_DNA"/>
</dbReference>
<evidence type="ECO:0000256" key="17">
    <source>
        <dbReference type="SAM" id="Phobius"/>
    </source>
</evidence>
<dbReference type="GO" id="GO:0060320">
    <property type="term" value="P:rejection of self pollen"/>
    <property type="evidence" value="ECO:0007669"/>
    <property type="project" value="UniProtKB-KW"/>
</dbReference>
<reference evidence="19 20" key="1">
    <citation type="submission" date="2024-02" db="EMBL/GenBank/DDBJ databases">
        <title>de novo genome assembly of Solanum bulbocastanum strain 11H21.</title>
        <authorList>
            <person name="Hosaka A.J."/>
        </authorList>
    </citation>
    <scope>NUCLEOTIDE SEQUENCE [LARGE SCALE GENOMIC DNA]</scope>
    <source>
        <tissue evidence="19">Young leaves</tissue>
    </source>
</reference>
<keyword evidence="11" id="KW-0547">Nucleotide-binding</keyword>
<name>A0AAN8TD53_SOLBU</name>
<dbReference type="Pfam" id="PF00069">
    <property type="entry name" value="Pkinase"/>
    <property type="match status" value="1"/>
</dbReference>
<dbReference type="GO" id="GO:0005886">
    <property type="term" value="C:plasma membrane"/>
    <property type="evidence" value="ECO:0007669"/>
    <property type="project" value="UniProtKB-SubCell"/>
</dbReference>
<feature type="transmembrane region" description="Helical" evidence="17">
    <location>
        <begin position="12"/>
        <end position="30"/>
    </location>
</feature>
<dbReference type="GO" id="GO:0004674">
    <property type="term" value="F:protein serine/threonine kinase activity"/>
    <property type="evidence" value="ECO:0007669"/>
    <property type="project" value="UniProtKB-KW"/>
</dbReference>
<evidence type="ECO:0000313" key="19">
    <source>
        <dbReference type="EMBL" id="KAK6782797.1"/>
    </source>
</evidence>
<dbReference type="InterPro" id="IPR047117">
    <property type="entry name" value="PERK1-13-like"/>
</dbReference>
<keyword evidence="12" id="KW-0067">ATP-binding</keyword>
<dbReference type="SUPFAM" id="SSF56112">
    <property type="entry name" value="Protein kinase-like (PK-like)"/>
    <property type="match status" value="1"/>
</dbReference>
<keyword evidence="14 17" id="KW-0472">Membrane</keyword>
<comment type="caution">
    <text evidence="19">The sequence shown here is derived from an EMBL/GenBank/DDBJ whole genome shotgun (WGS) entry which is preliminary data.</text>
</comment>
<evidence type="ECO:0000256" key="11">
    <source>
        <dbReference type="ARBA" id="ARBA00022741"/>
    </source>
</evidence>
<keyword evidence="7" id="KW-0723">Serine/threonine-protein kinase</keyword>
<evidence type="ECO:0000256" key="13">
    <source>
        <dbReference type="ARBA" id="ARBA00022989"/>
    </source>
</evidence>
<gene>
    <name evidence="19" type="ORF">RDI58_020593</name>
</gene>
<evidence type="ECO:0000256" key="4">
    <source>
        <dbReference type="ARBA" id="ARBA00012513"/>
    </source>
</evidence>
<comment type="similarity">
    <text evidence="3">Belongs to the plant self-incompatibility (S1) protein family.</text>
</comment>
<dbReference type="InterPro" id="IPR008271">
    <property type="entry name" value="Ser/Thr_kinase_AS"/>
</dbReference>
<evidence type="ECO:0000256" key="7">
    <source>
        <dbReference type="ARBA" id="ARBA00022527"/>
    </source>
</evidence>
<keyword evidence="10" id="KW-0732">Signal</keyword>
<dbReference type="InterPro" id="IPR010264">
    <property type="entry name" value="Self-incomp_S1"/>
</dbReference>
<keyword evidence="9 17" id="KW-0812">Transmembrane</keyword>
<keyword evidence="20" id="KW-1185">Reference proteome</keyword>
<evidence type="ECO:0000256" key="15">
    <source>
        <dbReference type="ARBA" id="ARBA00047899"/>
    </source>
</evidence>
<dbReference type="Gene3D" id="3.30.200.20">
    <property type="entry name" value="Phosphorylase Kinase, domain 1"/>
    <property type="match status" value="1"/>
</dbReference>
<dbReference type="PROSITE" id="PS00108">
    <property type="entry name" value="PROTEIN_KINASE_ST"/>
    <property type="match status" value="1"/>
</dbReference>
<evidence type="ECO:0000256" key="10">
    <source>
        <dbReference type="ARBA" id="ARBA00022729"/>
    </source>
</evidence>
<evidence type="ECO:0000259" key="18">
    <source>
        <dbReference type="PROSITE" id="PS50011"/>
    </source>
</evidence>
<comment type="subcellular location">
    <subcellularLocation>
        <location evidence="1">Cell membrane</location>
        <topology evidence="1">Single-pass membrane protein</topology>
    </subcellularLocation>
    <subcellularLocation>
        <location evidence="2">Secreted</location>
    </subcellularLocation>
</comment>
<protein>
    <recommendedName>
        <fullName evidence="4">non-specific serine/threonine protein kinase</fullName>
        <ecNumber evidence="4">2.7.11.1</ecNumber>
    </recommendedName>
</protein>
<dbReference type="InterPro" id="IPR000719">
    <property type="entry name" value="Prot_kinase_dom"/>
</dbReference>
<comment type="catalytic activity">
    <reaction evidence="15">
        <text>L-threonyl-[protein] + ATP = O-phospho-L-threonyl-[protein] + ADP + H(+)</text>
        <dbReference type="Rhea" id="RHEA:46608"/>
        <dbReference type="Rhea" id="RHEA-COMP:11060"/>
        <dbReference type="Rhea" id="RHEA-COMP:11605"/>
        <dbReference type="ChEBI" id="CHEBI:15378"/>
        <dbReference type="ChEBI" id="CHEBI:30013"/>
        <dbReference type="ChEBI" id="CHEBI:30616"/>
        <dbReference type="ChEBI" id="CHEBI:61977"/>
        <dbReference type="ChEBI" id="CHEBI:456216"/>
        <dbReference type="EC" id="2.7.11.1"/>
    </reaction>
</comment>
<comment type="catalytic activity">
    <reaction evidence="16">
        <text>L-seryl-[protein] + ATP = O-phospho-L-seryl-[protein] + ADP + H(+)</text>
        <dbReference type="Rhea" id="RHEA:17989"/>
        <dbReference type="Rhea" id="RHEA-COMP:9863"/>
        <dbReference type="Rhea" id="RHEA-COMP:11604"/>
        <dbReference type="ChEBI" id="CHEBI:15378"/>
        <dbReference type="ChEBI" id="CHEBI:29999"/>
        <dbReference type="ChEBI" id="CHEBI:30616"/>
        <dbReference type="ChEBI" id="CHEBI:83421"/>
        <dbReference type="ChEBI" id="CHEBI:456216"/>
        <dbReference type="EC" id="2.7.11.1"/>
    </reaction>
</comment>
<dbReference type="InterPro" id="IPR011009">
    <property type="entry name" value="Kinase-like_dom_sf"/>
</dbReference>
<dbReference type="SMART" id="SM00220">
    <property type="entry name" value="S_TKc"/>
    <property type="match status" value="1"/>
</dbReference>
<evidence type="ECO:0000256" key="16">
    <source>
        <dbReference type="ARBA" id="ARBA00048679"/>
    </source>
</evidence>
<accession>A0AAN8TD53</accession>
<keyword evidence="5" id="KW-0713">Self-incompatibility</keyword>
<dbReference type="PROSITE" id="PS50011">
    <property type="entry name" value="PROTEIN_KINASE_DOM"/>
    <property type="match status" value="1"/>
</dbReference>
<evidence type="ECO:0000256" key="3">
    <source>
        <dbReference type="ARBA" id="ARBA00005581"/>
    </source>
</evidence>
<dbReference type="AlphaFoldDB" id="A0AAN8TD53"/>
<proteinExistence type="inferred from homology"/>
<evidence type="ECO:0000256" key="2">
    <source>
        <dbReference type="ARBA" id="ARBA00004613"/>
    </source>
</evidence>
<dbReference type="Gene3D" id="1.10.510.10">
    <property type="entry name" value="Transferase(Phosphotransferase) domain 1"/>
    <property type="match status" value="1"/>
</dbReference>
<keyword evidence="13 17" id="KW-1133">Transmembrane helix</keyword>
<dbReference type="Pfam" id="PF05938">
    <property type="entry name" value="Self-incomp_S1"/>
    <property type="match status" value="1"/>
</dbReference>
<organism evidence="19 20">
    <name type="scientific">Solanum bulbocastanum</name>
    <name type="common">Wild potato</name>
    <dbReference type="NCBI Taxonomy" id="147425"/>
    <lineage>
        <taxon>Eukaryota</taxon>
        <taxon>Viridiplantae</taxon>
        <taxon>Streptophyta</taxon>
        <taxon>Embryophyta</taxon>
        <taxon>Tracheophyta</taxon>
        <taxon>Spermatophyta</taxon>
        <taxon>Magnoliopsida</taxon>
        <taxon>eudicotyledons</taxon>
        <taxon>Gunneridae</taxon>
        <taxon>Pentapetalae</taxon>
        <taxon>asterids</taxon>
        <taxon>lamiids</taxon>
        <taxon>Solanales</taxon>
        <taxon>Solanaceae</taxon>
        <taxon>Solanoideae</taxon>
        <taxon>Solaneae</taxon>
        <taxon>Solanum</taxon>
    </lineage>
</organism>
<dbReference type="GO" id="GO:0005576">
    <property type="term" value="C:extracellular region"/>
    <property type="evidence" value="ECO:0007669"/>
    <property type="project" value="UniProtKB-SubCell"/>
</dbReference>
<evidence type="ECO:0000256" key="9">
    <source>
        <dbReference type="ARBA" id="ARBA00022692"/>
    </source>
</evidence>
<keyword evidence="8" id="KW-0808">Transferase</keyword>
<dbReference type="Proteomes" id="UP001371456">
    <property type="component" value="Unassembled WGS sequence"/>
</dbReference>
<evidence type="ECO:0000256" key="1">
    <source>
        <dbReference type="ARBA" id="ARBA00004162"/>
    </source>
</evidence>
<sequence length="415" mass="46250">MGFLGFSKSNPRSYWIASAIALVIILTIILKKLIIYLDCKGNKQLSKTKPDEEIQVSVDSNGTIIRTYALEELKMATKDFKIRIGVGATSYVYLAEFGDGRLGAVKRVMEERGGETKVFLDEVSVLLRISHPNLVGLMGFCLDKGEQLLLLEYVPNKSLFERMHTYHGQSSGTLSWSNRLNIALDVARALDYLHSVADPPVIHRDVKSSNVLLNNDDHAKLADFGLCKLGNDVISATTPTKVKGSLGYVDTYYLNTGLVSPKSDVYSFGVLLLELITGLKSVQGSMTLAEWTEECRKNNENVEVLSGMLDPKLNDSLPLQIHCKSGDDNLGVQMLKTSDVYHFSFHATADTLFFCGFHWGSKSSTFDVFSNKSEYCNIVDFQDEYCNYVIDPEGFYFSTGPDPKSSDFKFIGPWH</sequence>
<dbReference type="EC" id="2.7.11.1" evidence="4"/>
<evidence type="ECO:0000256" key="12">
    <source>
        <dbReference type="ARBA" id="ARBA00022840"/>
    </source>
</evidence>
<evidence type="ECO:0000313" key="20">
    <source>
        <dbReference type="Proteomes" id="UP001371456"/>
    </source>
</evidence>
<evidence type="ECO:0000256" key="6">
    <source>
        <dbReference type="ARBA" id="ARBA00022525"/>
    </source>
</evidence>
<dbReference type="GO" id="GO:0005524">
    <property type="term" value="F:ATP binding"/>
    <property type="evidence" value="ECO:0007669"/>
    <property type="project" value="UniProtKB-KW"/>
</dbReference>
<evidence type="ECO:0000256" key="5">
    <source>
        <dbReference type="ARBA" id="ARBA00022471"/>
    </source>
</evidence>
<keyword evidence="7" id="KW-0418">Kinase</keyword>